<gene>
    <name evidence="1" type="ORF">CHT98_20245</name>
</gene>
<evidence type="ECO:0000313" key="2">
    <source>
        <dbReference type="Proteomes" id="UP000215367"/>
    </source>
</evidence>
<organism evidence="1 2">
    <name type="scientific">Azospirillum brasilense</name>
    <dbReference type="NCBI Taxonomy" id="192"/>
    <lineage>
        <taxon>Bacteria</taxon>
        <taxon>Pseudomonadati</taxon>
        <taxon>Pseudomonadota</taxon>
        <taxon>Alphaproteobacteria</taxon>
        <taxon>Rhodospirillales</taxon>
        <taxon>Azospirillaceae</taxon>
        <taxon>Azospirillum</taxon>
    </lineage>
</organism>
<dbReference type="EMBL" id="NOWT01000021">
    <property type="protein sequence ID" value="OYD82530.1"/>
    <property type="molecule type" value="Genomic_DNA"/>
</dbReference>
<geneLocation type="plasmid" evidence="1">
    <name>unnamed</name>
</geneLocation>
<comment type="caution">
    <text evidence="1">The sequence shown here is derived from an EMBL/GenBank/DDBJ whole genome shotgun (WGS) entry which is preliminary data.</text>
</comment>
<dbReference type="AlphaFoldDB" id="A0A235H9M5"/>
<accession>A0A235H9M5</accession>
<reference evidence="1 2" key="1">
    <citation type="submission" date="2017-07" db="EMBL/GenBank/DDBJ databases">
        <title>Whole genome sequence of Azospirillum brasilense 2A1, a potential biofertilizer strain.</title>
        <authorList>
            <person name="Fontana C.A."/>
            <person name="Toffoli L.M."/>
            <person name="Salazar S.M."/>
            <person name="Puglisi E."/>
            <person name="Pedraza R."/>
            <person name="Bassi D."/>
            <person name="Cocconcelli P.S."/>
        </authorList>
    </citation>
    <scope>NUCLEOTIDE SEQUENCE [LARGE SCALE GENOMIC DNA]</scope>
    <source>
        <strain evidence="1 2">2A1</strain>
        <plasmid evidence="1">unnamed</plasmid>
    </source>
</reference>
<protein>
    <submittedName>
        <fullName evidence="1">Uncharacterized protein</fullName>
    </submittedName>
</protein>
<keyword evidence="1" id="KW-0614">Plasmid</keyword>
<name>A0A235H9M5_AZOBR</name>
<evidence type="ECO:0000313" key="1">
    <source>
        <dbReference type="EMBL" id="OYD82530.1"/>
    </source>
</evidence>
<sequence>MIEVERLFHGTSRHSHAATIELHVTWLSFLRRHHALGFDRTAEIAAMERRLEALRGQFADRYAA</sequence>
<dbReference type="RefSeq" id="WP_094305288.1">
    <property type="nucleotide sequence ID" value="NZ_NOWT01000021.1"/>
</dbReference>
<proteinExistence type="predicted"/>
<dbReference type="Proteomes" id="UP000215367">
    <property type="component" value="Unassembled WGS sequence"/>
</dbReference>